<feature type="compositionally biased region" description="Polar residues" evidence="1">
    <location>
        <begin position="363"/>
        <end position="376"/>
    </location>
</feature>
<evidence type="ECO:0000256" key="1">
    <source>
        <dbReference type="SAM" id="MobiDB-lite"/>
    </source>
</evidence>
<feature type="chain" id="PRO_5021814958" evidence="2">
    <location>
        <begin position="20"/>
        <end position="492"/>
    </location>
</feature>
<dbReference type="STRING" id="97359.A0A550CPD2"/>
<comment type="caution">
    <text evidence="3">The sequence shown here is derived from an EMBL/GenBank/DDBJ whole genome shotgun (WGS) entry which is preliminary data.</text>
</comment>
<keyword evidence="2" id="KW-0732">Signal</keyword>
<proteinExistence type="predicted"/>
<evidence type="ECO:0000313" key="4">
    <source>
        <dbReference type="Proteomes" id="UP000320762"/>
    </source>
</evidence>
<name>A0A550CPD2_9AGAR</name>
<feature type="signal peptide" evidence="2">
    <location>
        <begin position="1"/>
        <end position="19"/>
    </location>
</feature>
<evidence type="ECO:0000313" key="3">
    <source>
        <dbReference type="EMBL" id="TRM66638.1"/>
    </source>
</evidence>
<dbReference type="EMBL" id="VDMD01000003">
    <property type="protein sequence ID" value="TRM66638.1"/>
    <property type="molecule type" value="Genomic_DNA"/>
</dbReference>
<dbReference type="GO" id="GO:0005262">
    <property type="term" value="F:calcium channel activity"/>
    <property type="evidence" value="ECO:0007669"/>
    <property type="project" value="InterPro"/>
</dbReference>
<evidence type="ECO:0000256" key="2">
    <source>
        <dbReference type="SAM" id="SignalP"/>
    </source>
</evidence>
<feature type="region of interest" description="Disordered" evidence="1">
    <location>
        <begin position="363"/>
        <end position="395"/>
    </location>
</feature>
<protein>
    <submittedName>
        <fullName evidence="3">Stretch-activated cation channel Mid1</fullName>
    </submittedName>
</protein>
<dbReference type="AlphaFoldDB" id="A0A550CPD2"/>
<keyword evidence="4" id="KW-1185">Reference proteome</keyword>
<accession>A0A550CPD2</accession>
<dbReference type="Pfam" id="PF12929">
    <property type="entry name" value="Mid1"/>
    <property type="match status" value="1"/>
</dbReference>
<sequence>MLLEAVLWLLSIAVAPAAAQTALGIDSISSFNADTVPDPPTFTLPSSSNLSVSVAFCSSNSDSTPRFFVTNSSAVSTPSASGGDNVYEIDLTDGYGNFTGLFEEGGVLAVEDAGETTFEIGVSENGPIHQSLDQLPLLGDTTSNQAIIFSPTFELSGWAEPSYPNYTLPDANLTFTEPSSSSNFTIFLVETDTSGSLSSLPQTACVLASQTSAGTVTNESAWLRDDLGWRTQWIIEGLTPSTNYTAYVVRAGTQVSQPMYFATKSATFNCPLVSSLPFCPNIAYPVPLPFPESTTRYDASNIPDSITDPLLSSITNLTVSLTSFACGRDLYSPLVTCADCQREYRRWLCTVSFPRCGEASPSNPDAVTSAAPNPTATGIGAVTHHSKHNKDGAETSTVRSALVPQASGSAPRNSNFPTVDYPYSMLLPCLETCTAADRACPNFLGFKCPVMRFNAAASYGVGYVDSGKEDGEGDGAVSSLQDRYGNIWCNGG</sequence>
<reference evidence="3 4" key="1">
    <citation type="journal article" date="2019" name="New Phytol.">
        <title>Comparative genomics reveals unique wood-decay strategies and fruiting body development in the Schizophyllaceae.</title>
        <authorList>
            <person name="Almasi E."/>
            <person name="Sahu N."/>
            <person name="Krizsan K."/>
            <person name="Balint B."/>
            <person name="Kovacs G.M."/>
            <person name="Kiss B."/>
            <person name="Cseklye J."/>
            <person name="Drula E."/>
            <person name="Henrissat B."/>
            <person name="Nagy I."/>
            <person name="Chovatia M."/>
            <person name="Adam C."/>
            <person name="LaButti K."/>
            <person name="Lipzen A."/>
            <person name="Riley R."/>
            <person name="Grigoriev I.V."/>
            <person name="Nagy L.G."/>
        </authorList>
    </citation>
    <scope>NUCLEOTIDE SEQUENCE [LARGE SCALE GENOMIC DNA]</scope>
    <source>
        <strain evidence="3 4">NL-1724</strain>
    </source>
</reference>
<gene>
    <name evidence="3" type="ORF">BD626DRAFT_397104</name>
</gene>
<dbReference type="InterPro" id="IPR024338">
    <property type="entry name" value="MID1/Yam8"/>
</dbReference>
<dbReference type="Proteomes" id="UP000320762">
    <property type="component" value="Unassembled WGS sequence"/>
</dbReference>
<dbReference type="OrthoDB" id="5405745at2759"/>
<dbReference type="PANTHER" id="PTHR39142">
    <property type="entry name" value="MID1P"/>
    <property type="match status" value="1"/>
</dbReference>
<organism evidence="3 4">
    <name type="scientific">Schizophyllum amplum</name>
    <dbReference type="NCBI Taxonomy" id="97359"/>
    <lineage>
        <taxon>Eukaryota</taxon>
        <taxon>Fungi</taxon>
        <taxon>Dikarya</taxon>
        <taxon>Basidiomycota</taxon>
        <taxon>Agaricomycotina</taxon>
        <taxon>Agaricomycetes</taxon>
        <taxon>Agaricomycetidae</taxon>
        <taxon>Agaricales</taxon>
        <taxon>Schizophyllaceae</taxon>
        <taxon>Schizophyllum</taxon>
    </lineage>
</organism>
<dbReference type="PANTHER" id="PTHR39142:SF1">
    <property type="entry name" value="AEL197CP"/>
    <property type="match status" value="1"/>
</dbReference>
<dbReference type="GO" id="GO:0098703">
    <property type="term" value="P:calcium ion import across plasma membrane"/>
    <property type="evidence" value="ECO:0007669"/>
    <property type="project" value="InterPro"/>
</dbReference>